<evidence type="ECO:0000256" key="2">
    <source>
        <dbReference type="ARBA" id="ARBA00023235"/>
    </source>
</evidence>
<proteinExistence type="predicted"/>
<dbReference type="SMART" id="SM00855">
    <property type="entry name" value="PGAM"/>
    <property type="match status" value="1"/>
</dbReference>
<dbReference type="PROSITE" id="PS00175">
    <property type="entry name" value="PG_MUTASE"/>
    <property type="match status" value="1"/>
</dbReference>
<dbReference type="InterPro" id="IPR050275">
    <property type="entry name" value="PGM_Phosphatase"/>
</dbReference>
<evidence type="ECO:0000256" key="1">
    <source>
        <dbReference type="ARBA" id="ARBA00023152"/>
    </source>
</evidence>
<organism evidence="3 4">
    <name type="scientific">Deinococcus rubellus</name>
    <dbReference type="NCBI Taxonomy" id="1889240"/>
    <lineage>
        <taxon>Bacteria</taxon>
        <taxon>Thermotogati</taxon>
        <taxon>Deinococcota</taxon>
        <taxon>Deinococci</taxon>
        <taxon>Deinococcales</taxon>
        <taxon>Deinococcaceae</taxon>
        <taxon>Deinococcus</taxon>
    </lineage>
</organism>
<dbReference type="EMBL" id="CP104213">
    <property type="protein sequence ID" value="UWX64238.1"/>
    <property type="molecule type" value="Genomic_DNA"/>
</dbReference>
<dbReference type="Pfam" id="PF00300">
    <property type="entry name" value="His_Phos_1"/>
    <property type="match status" value="1"/>
</dbReference>
<dbReference type="InterPro" id="IPR029033">
    <property type="entry name" value="His_PPase_superfam"/>
</dbReference>
<protein>
    <submittedName>
        <fullName evidence="3">Histidine phosphatase family protein</fullName>
    </submittedName>
</protein>
<dbReference type="InterPro" id="IPR013078">
    <property type="entry name" value="His_Pase_superF_clade-1"/>
</dbReference>
<dbReference type="RefSeq" id="WP_260560513.1">
    <property type="nucleotide sequence ID" value="NZ_BAABEC010000077.1"/>
</dbReference>
<evidence type="ECO:0000313" key="4">
    <source>
        <dbReference type="Proteomes" id="UP001060261"/>
    </source>
</evidence>
<dbReference type="PANTHER" id="PTHR48100:SF1">
    <property type="entry name" value="HISTIDINE PHOSPHATASE FAMILY PROTEIN-RELATED"/>
    <property type="match status" value="1"/>
</dbReference>
<dbReference type="SUPFAM" id="SSF53254">
    <property type="entry name" value="Phosphoglycerate mutase-like"/>
    <property type="match status" value="1"/>
</dbReference>
<reference evidence="3" key="1">
    <citation type="submission" date="2022-09" db="EMBL/GenBank/DDBJ databases">
        <title>genome sequence of Deinococcus rubellus.</title>
        <authorList>
            <person name="Srinivasan S."/>
        </authorList>
    </citation>
    <scope>NUCLEOTIDE SEQUENCE</scope>
    <source>
        <strain evidence="3">Ant6</strain>
    </source>
</reference>
<name>A0ABY5YKD9_9DEIO</name>
<keyword evidence="2" id="KW-0413">Isomerase</keyword>
<accession>A0ABY5YKD9</accession>
<keyword evidence="4" id="KW-1185">Reference proteome</keyword>
<gene>
    <name evidence="3" type="ORF">N0D28_00745</name>
</gene>
<dbReference type="CDD" id="cd07067">
    <property type="entry name" value="HP_PGM_like"/>
    <property type="match status" value="1"/>
</dbReference>
<dbReference type="Proteomes" id="UP001060261">
    <property type="component" value="Chromosome"/>
</dbReference>
<evidence type="ECO:0000313" key="3">
    <source>
        <dbReference type="EMBL" id="UWX64238.1"/>
    </source>
</evidence>
<dbReference type="InterPro" id="IPR001345">
    <property type="entry name" value="PG/BPGM_mutase_AS"/>
</dbReference>
<keyword evidence="1" id="KW-0324">Glycolysis</keyword>
<dbReference type="Gene3D" id="3.40.50.1240">
    <property type="entry name" value="Phosphoglycerate mutase-like"/>
    <property type="match status" value="1"/>
</dbReference>
<dbReference type="PANTHER" id="PTHR48100">
    <property type="entry name" value="BROAD-SPECIFICITY PHOSPHATASE YOR283W-RELATED"/>
    <property type="match status" value="1"/>
</dbReference>
<sequence length="215" mass="23315">MPTAVSLLPARLLLIRHGETENNVTQIFRGPEGGQAPLNAAGFRHAQQLAHRLKALNLPSPRVYASTYLRAQQTAQPIAEALDVPQQTLEDVQELDTGTFAGRSYAHMNEFEDEMTAPDGHYGFPGGDSLVGAGERFHAALLKIRPQPGETVLIVSHGAALVSVLSKLLAVDPRESWRSDTYRHANAAVTELIWNETGPPEVIRLADAGDLGKLE</sequence>